<sequence>MSYPNPDLLRVTLDDLDAVTLPTQTALAPAVSSTGATIYGTINDMPDAPLLPEEKGSIWLQGWLYLGTAGLVGAMLGWAICEPAFLDNGGGAHRWGNIWLLPLIVACMCIAFGTAESVVERSLRKGLIRSGIALPLGIVFGFVFYFIANIIYSIGMGLVAATGAQTMHNPAFWIARGIAWAAFGAAGGLVYGIIGQSGRKAGYGALGGAIGALLGGLLFDPIAFLLDKHAAASAHSGAPSRAIGFALLGLATGIAMGLVESALKDRWLYVTAGPLAGKQFILYKPSTILGSNQQADIYLFKDADILPSHATLQLKGSRIHVIPNGPVYIGATPLRAPRVLQTGDDLRIGRYGFRYQEKQR</sequence>
<name>A0A7Y9TFW4_9BACT</name>
<organism evidence="3 4">
    <name type="scientific">Granulicella arctica</name>
    <dbReference type="NCBI Taxonomy" id="940613"/>
    <lineage>
        <taxon>Bacteria</taxon>
        <taxon>Pseudomonadati</taxon>
        <taxon>Acidobacteriota</taxon>
        <taxon>Terriglobia</taxon>
        <taxon>Terriglobales</taxon>
        <taxon>Acidobacteriaceae</taxon>
        <taxon>Granulicella</taxon>
    </lineage>
</organism>
<feature type="transmembrane region" description="Helical" evidence="1">
    <location>
        <begin position="131"/>
        <end position="152"/>
    </location>
</feature>
<dbReference type="CDD" id="cd00060">
    <property type="entry name" value="FHA"/>
    <property type="match status" value="1"/>
</dbReference>
<feature type="transmembrane region" description="Helical" evidence="1">
    <location>
        <begin position="172"/>
        <end position="194"/>
    </location>
</feature>
<dbReference type="Gene3D" id="2.60.200.20">
    <property type="match status" value="1"/>
</dbReference>
<keyword evidence="1" id="KW-0812">Transmembrane</keyword>
<dbReference type="AlphaFoldDB" id="A0A7Y9TFW4"/>
<keyword evidence="1" id="KW-0472">Membrane</keyword>
<dbReference type="Proteomes" id="UP000589520">
    <property type="component" value="Unassembled WGS sequence"/>
</dbReference>
<dbReference type="InterPro" id="IPR008984">
    <property type="entry name" value="SMAD_FHA_dom_sf"/>
</dbReference>
<feature type="transmembrane region" description="Helical" evidence="1">
    <location>
        <begin position="206"/>
        <end position="226"/>
    </location>
</feature>
<feature type="transmembrane region" description="Helical" evidence="1">
    <location>
        <begin position="63"/>
        <end position="86"/>
    </location>
</feature>
<evidence type="ECO:0000259" key="2">
    <source>
        <dbReference type="Pfam" id="PF00498"/>
    </source>
</evidence>
<gene>
    <name evidence="3" type="ORF">HDF17_000357</name>
</gene>
<keyword evidence="1" id="KW-1133">Transmembrane helix</keyword>
<comment type="caution">
    <text evidence="3">The sequence shown here is derived from an EMBL/GenBank/DDBJ whole genome shotgun (WGS) entry which is preliminary data.</text>
</comment>
<evidence type="ECO:0000256" key="1">
    <source>
        <dbReference type="SAM" id="Phobius"/>
    </source>
</evidence>
<keyword evidence="4" id="KW-1185">Reference proteome</keyword>
<dbReference type="InterPro" id="IPR000253">
    <property type="entry name" value="FHA_dom"/>
</dbReference>
<dbReference type="RefSeq" id="WP_179487190.1">
    <property type="nucleotide sequence ID" value="NZ_JACCCW010000001.1"/>
</dbReference>
<feature type="transmembrane region" description="Helical" evidence="1">
    <location>
        <begin position="98"/>
        <end position="119"/>
    </location>
</feature>
<dbReference type="Pfam" id="PF00498">
    <property type="entry name" value="FHA"/>
    <property type="match status" value="1"/>
</dbReference>
<evidence type="ECO:0000313" key="3">
    <source>
        <dbReference type="EMBL" id="NYF78070.1"/>
    </source>
</evidence>
<accession>A0A7Y9TFW4</accession>
<proteinExistence type="predicted"/>
<evidence type="ECO:0000313" key="4">
    <source>
        <dbReference type="Proteomes" id="UP000589520"/>
    </source>
</evidence>
<feature type="domain" description="FHA" evidence="2">
    <location>
        <begin position="288"/>
        <end position="349"/>
    </location>
</feature>
<feature type="transmembrane region" description="Helical" evidence="1">
    <location>
        <begin position="238"/>
        <end position="259"/>
    </location>
</feature>
<protein>
    <recommendedName>
        <fullName evidence="2">FHA domain-containing protein</fullName>
    </recommendedName>
</protein>
<reference evidence="3 4" key="1">
    <citation type="submission" date="2020-07" db="EMBL/GenBank/DDBJ databases">
        <title>Genomic Encyclopedia of Type Strains, Phase IV (KMG-V): Genome sequencing to study the core and pangenomes of soil and plant-associated prokaryotes.</title>
        <authorList>
            <person name="Whitman W."/>
        </authorList>
    </citation>
    <scope>NUCLEOTIDE SEQUENCE [LARGE SCALE GENOMIC DNA]</scope>
    <source>
        <strain evidence="3 4">X4EP2</strain>
    </source>
</reference>
<dbReference type="SUPFAM" id="SSF49879">
    <property type="entry name" value="SMAD/FHA domain"/>
    <property type="match status" value="1"/>
</dbReference>
<dbReference type="EMBL" id="JACCCW010000001">
    <property type="protein sequence ID" value="NYF78070.1"/>
    <property type="molecule type" value="Genomic_DNA"/>
</dbReference>